<keyword evidence="1" id="KW-0732">Signal</keyword>
<protein>
    <recommendedName>
        <fullName evidence="4">Sel1 repeat-containing protein</fullName>
    </recommendedName>
</protein>
<proteinExistence type="predicted"/>
<comment type="caution">
    <text evidence="2">The sequence shown here is derived from an EMBL/GenBank/DDBJ whole genome shotgun (WGS) entry which is preliminary data.</text>
</comment>
<feature type="signal peptide" evidence="1">
    <location>
        <begin position="1"/>
        <end position="25"/>
    </location>
</feature>
<dbReference type="AlphaFoldDB" id="A0A7X5TQS9"/>
<sequence>MRRGAIPATCLILFFLALSPSAASASAAGSATVEIAGHGLLNPALPLERRRQLADRLLFSALAGNAASQELAGTLYLQGRSRQGNVLPRDISRARRLLSAAAHRGRRHAMQRLAELELGDGHAYEAALWTRVEHELYGPASPRMEPARPDADGGAGPDARLDTEVALKVLAIREAIGIDASPPW</sequence>
<dbReference type="InterPro" id="IPR011990">
    <property type="entry name" value="TPR-like_helical_dom_sf"/>
</dbReference>
<dbReference type="Gene3D" id="1.25.40.10">
    <property type="entry name" value="Tetratricopeptide repeat domain"/>
    <property type="match status" value="1"/>
</dbReference>
<gene>
    <name evidence="2" type="ORF">HBF32_10045</name>
</gene>
<evidence type="ECO:0008006" key="4">
    <source>
        <dbReference type="Google" id="ProtNLM"/>
    </source>
</evidence>
<evidence type="ECO:0000256" key="1">
    <source>
        <dbReference type="SAM" id="SignalP"/>
    </source>
</evidence>
<feature type="chain" id="PRO_5030614708" description="Sel1 repeat-containing protein" evidence="1">
    <location>
        <begin position="26"/>
        <end position="184"/>
    </location>
</feature>
<reference evidence="2 3" key="1">
    <citation type="journal article" date="2006" name="Int. J. Syst. Evol. Microbiol.">
        <title>Dyella yeojuensis sp. nov., isolated from greenhouse soil in Korea.</title>
        <authorList>
            <person name="Kim B.Y."/>
            <person name="Weon H.Y."/>
            <person name="Lee K.H."/>
            <person name="Seok S.J."/>
            <person name="Kwon S.W."/>
            <person name="Go S.J."/>
            <person name="Stackebrandt E."/>
        </authorList>
    </citation>
    <scope>NUCLEOTIDE SEQUENCE [LARGE SCALE GENOMIC DNA]</scope>
    <source>
        <strain evidence="2 3">DSM 17673</strain>
    </source>
</reference>
<evidence type="ECO:0000313" key="2">
    <source>
        <dbReference type="EMBL" id="NID15797.1"/>
    </source>
</evidence>
<keyword evidence="3" id="KW-1185">Reference proteome</keyword>
<evidence type="ECO:0000313" key="3">
    <source>
        <dbReference type="Proteomes" id="UP000518878"/>
    </source>
</evidence>
<dbReference type="Proteomes" id="UP000518878">
    <property type="component" value="Unassembled WGS sequence"/>
</dbReference>
<dbReference type="RefSeq" id="WP_166699493.1">
    <property type="nucleotide sequence ID" value="NZ_JAAQTL010000001.1"/>
</dbReference>
<accession>A0A7X5TQS9</accession>
<name>A0A7X5TQS9_9GAMM</name>
<dbReference type="EMBL" id="JAAQTL010000001">
    <property type="protein sequence ID" value="NID15797.1"/>
    <property type="molecule type" value="Genomic_DNA"/>
</dbReference>
<organism evidence="2 3">
    <name type="scientific">Luteibacter yeojuensis</name>
    <dbReference type="NCBI Taxonomy" id="345309"/>
    <lineage>
        <taxon>Bacteria</taxon>
        <taxon>Pseudomonadati</taxon>
        <taxon>Pseudomonadota</taxon>
        <taxon>Gammaproteobacteria</taxon>
        <taxon>Lysobacterales</taxon>
        <taxon>Rhodanobacteraceae</taxon>
        <taxon>Luteibacter</taxon>
    </lineage>
</organism>